<evidence type="ECO:0000256" key="2">
    <source>
        <dbReference type="ARBA" id="ARBA00004240"/>
    </source>
</evidence>
<feature type="transmembrane region" description="Helical" evidence="18">
    <location>
        <begin position="50"/>
        <end position="77"/>
    </location>
</feature>
<dbReference type="eggNOG" id="KOG2705">
    <property type="taxonomic scope" value="Eukaryota"/>
</dbReference>
<feature type="transmembrane region" description="Helical" evidence="18">
    <location>
        <begin position="449"/>
        <end position="468"/>
    </location>
</feature>
<dbReference type="STRING" id="691883.A0A058ZHI3"/>
<evidence type="ECO:0000256" key="16">
    <source>
        <dbReference type="ARBA" id="ARBA00038923"/>
    </source>
</evidence>
<keyword evidence="6 18" id="KW-0812">Transmembrane</keyword>
<dbReference type="GO" id="GO:0016020">
    <property type="term" value="C:membrane"/>
    <property type="evidence" value="ECO:0007669"/>
    <property type="project" value="UniProtKB-SubCell"/>
</dbReference>
<feature type="transmembrane region" description="Helical" evidence="18">
    <location>
        <begin position="204"/>
        <end position="224"/>
    </location>
</feature>
<protein>
    <recommendedName>
        <fullName evidence="17">Lysophospholipid acyltransferase 5</fullName>
        <ecNumber evidence="15">2.3.1.23</ecNumber>
        <ecNumber evidence="16">2.3.1.n6</ecNumber>
    </recommendedName>
</protein>
<evidence type="ECO:0000256" key="15">
    <source>
        <dbReference type="ARBA" id="ARBA00026120"/>
    </source>
</evidence>
<keyword evidence="10 18" id="KW-0472">Membrane</keyword>
<dbReference type="EC" id="2.3.1.23" evidence="15"/>
<dbReference type="EC" id="2.3.1.n6" evidence="16"/>
<evidence type="ECO:0000256" key="10">
    <source>
        <dbReference type="ARBA" id="ARBA00023136"/>
    </source>
</evidence>
<dbReference type="PANTHER" id="PTHR13906">
    <property type="entry name" value="PORCUPINE"/>
    <property type="match status" value="1"/>
</dbReference>
<evidence type="ECO:0000256" key="7">
    <source>
        <dbReference type="ARBA" id="ARBA00022824"/>
    </source>
</evidence>
<sequence>MSLIDSLALAAGTSPDGIKLLLGILAGYPISLVFKIFILQPNVPVMFRHLFSALMGISVALFCYGRDIVFSLAAILATYLCVRLLPRPAIMYATWLLNFGSLLLAYFLVSSATAYDIDWTMAQCVLCLRMIAFAYDRCDALDEPNPERRGRHQRKAAIDRCPNVLEYLGFAYHWSGFLVGPQYGYNTYNTMMSGPLHPTLPLQWKLGAMYFLMGTGYMGLNAFIGGRFPTADLDSERFLYQTPWFGRLLFSWVSIRGLLCRYAGTWCLTHGAVVLCGLGAEARPTDVAIQPDQPPQPTGLLVGPLPSEGGRSQVYFNTLLNFNPWRFETATCIDHYVHSFNINTNAWVKEYVYKRLRFLGNRNLSLLGTLFFLALWHGFAPGYFSTFFLEFVDQLAEPVLAALAAPVFVHLPGVVVSAVRFIVADITITYALVGFMLKSTAACHRAYWALGYFGHLVPVVAILGSAVLRGRAPRKATGAGVVPDPAKVSTVSAVSASASDSTKHD</sequence>
<feature type="transmembrane region" description="Helical" evidence="18">
    <location>
        <begin position="20"/>
        <end position="38"/>
    </location>
</feature>
<keyword evidence="8 18" id="KW-1133">Transmembrane helix</keyword>
<evidence type="ECO:0000256" key="17">
    <source>
        <dbReference type="ARBA" id="ARBA00039721"/>
    </source>
</evidence>
<keyword evidence="13" id="KW-0012">Acyltransferase</keyword>
<dbReference type="AlphaFoldDB" id="A0A058ZHI3"/>
<evidence type="ECO:0000256" key="6">
    <source>
        <dbReference type="ARBA" id="ARBA00022692"/>
    </source>
</evidence>
<proteinExistence type="predicted"/>
<name>A0A058ZHI3_FONAL</name>
<evidence type="ECO:0000256" key="3">
    <source>
        <dbReference type="ARBA" id="ARBA00005189"/>
    </source>
</evidence>
<keyword evidence="11" id="KW-0594">Phospholipid biosynthesis</keyword>
<evidence type="ECO:0000256" key="8">
    <source>
        <dbReference type="ARBA" id="ARBA00022989"/>
    </source>
</evidence>
<keyword evidence="9" id="KW-0443">Lipid metabolism</keyword>
<dbReference type="GO" id="GO:0071617">
    <property type="term" value="F:lysophospholipid acyltransferase activity"/>
    <property type="evidence" value="ECO:0007669"/>
    <property type="project" value="TreeGrafter"/>
</dbReference>
<dbReference type="GO" id="GO:0005783">
    <property type="term" value="C:endoplasmic reticulum"/>
    <property type="evidence" value="ECO:0007669"/>
    <property type="project" value="UniProtKB-SubCell"/>
</dbReference>
<comment type="pathway">
    <text evidence="14">Phospholipid metabolism.</text>
</comment>
<feature type="transmembrane region" description="Helical" evidence="18">
    <location>
        <begin position="364"/>
        <end position="389"/>
    </location>
</feature>
<keyword evidence="12" id="KW-1208">Phospholipid metabolism</keyword>
<dbReference type="PANTHER" id="PTHR13906:SF14">
    <property type="entry name" value="LYSOPHOSPHOLIPID ACYLTRANSFERASE 5"/>
    <property type="match status" value="1"/>
</dbReference>
<evidence type="ECO:0000256" key="18">
    <source>
        <dbReference type="SAM" id="Phobius"/>
    </source>
</evidence>
<dbReference type="GO" id="GO:0030258">
    <property type="term" value="P:lipid modification"/>
    <property type="evidence" value="ECO:0007669"/>
    <property type="project" value="TreeGrafter"/>
</dbReference>
<dbReference type="InterPro" id="IPR004299">
    <property type="entry name" value="MBOAT_fam"/>
</dbReference>
<evidence type="ECO:0000256" key="5">
    <source>
        <dbReference type="ARBA" id="ARBA00022679"/>
    </source>
</evidence>
<dbReference type="RefSeq" id="XP_009493099.1">
    <property type="nucleotide sequence ID" value="XM_009494824.1"/>
</dbReference>
<comment type="pathway">
    <text evidence="3">Lipid metabolism.</text>
</comment>
<feature type="transmembrane region" description="Helical" evidence="18">
    <location>
        <begin position="164"/>
        <end position="184"/>
    </location>
</feature>
<keyword evidence="5" id="KW-0808">Transferase</keyword>
<dbReference type="EMBL" id="KB932201">
    <property type="protein sequence ID" value="KCV73398.1"/>
    <property type="molecule type" value="Genomic_DNA"/>
</dbReference>
<dbReference type="GeneID" id="20525661"/>
<comment type="subcellular location">
    <subcellularLocation>
        <location evidence="2">Endoplasmic reticulum</location>
    </subcellularLocation>
    <subcellularLocation>
        <location evidence="1">Membrane</location>
        <topology evidence="1">Multi-pass membrane protein</topology>
    </subcellularLocation>
</comment>
<dbReference type="OMA" id="FTGPMMI"/>
<accession>A0A058ZHI3</accession>
<dbReference type="InterPro" id="IPR049941">
    <property type="entry name" value="LPLAT_7/PORCN-like"/>
</dbReference>
<feature type="transmembrane region" description="Helical" evidence="18">
    <location>
        <begin position="89"/>
        <end position="109"/>
    </location>
</feature>
<dbReference type="GO" id="GO:0047184">
    <property type="term" value="F:1-acylglycerophosphocholine O-acyltransferase activity"/>
    <property type="evidence" value="ECO:0007669"/>
    <property type="project" value="UniProtKB-EC"/>
</dbReference>
<organism evidence="19">
    <name type="scientific">Fonticula alba</name>
    <name type="common">Slime mold</name>
    <dbReference type="NCBI Taxonomy" id="691883"/>
    <lineage>
        <taxon>Eukaryota</taxon>
        <taxon>Rotosphaerida</taxon>
        <taxon>Fonticulaceae</taxon>
        <taxon>Fonticula</taxon>
    </lineage>
</organism>
<evidence type="ECO:0000256" key="14">
    <source>
        <dbReference type="ARBA" id="ARBA00025707"/>
    </source>
</evidence>
<evidence type="ECO:0000313" key="20">
    <source>
        <dbReference type="Proteomes" id="UP000030693"/>
    </source>
</evidence>
<evidence type="ECO:0000256" key="13">
    <source>
        <dbReference type="ARBA" id="ARBA00023315"/>
    </source>
</evidence>
<dbReference type="Pfam" id="PF03062">
    <property type="entry name" value="MBOAT"/>
    <property type="match status" value="1"/>
</dbReference>
<evidence type="ECO:0000256" key="4">
    <source>
        <dbReference type="ARBA" id="ARBA00022516"/>
    </source>
</evidence>
<gene>
    <name evidence="19" type="ORF">H696_00936</name>
</gene>
<evidence type="ECO:0000313" key="19">
    <source>
        <dbReference type="EMBL" id="KCV73398.1"/>
    </source>
</evidence>
<dbReference type="Proteomes" id="UP000030693">
    <property type="component" value="Unassembled WGS sequence"/>
</dbReference>
<keyword evidence="4" id="KW-0444">Lipid biosynthesis</keyword>
<dbReference type="GO" id="GO:0006656">
    <property type="term" value="P:phosphatidylcholine biosynthetic process"/>
    <property type="evidence" value="ECO:0007669"/>
    <property type="project" value="TreeGrafter"/>
</dbReference>
<evidence type="ECO:0000256" key="11">
    <source>
        <dbReference type="ARBA" id="ARBA00023209"/>
    </source>
</evidence>
<evidence type="ECO:0000256" key="9">
    <source>
        <dbReference type="ARBA" id="ARBA00023098"/>
    </source>
</evidence>
<feature type="transmembrane region" description="Helical" evidence="18">
    <location>
        <begin position="395"/>
        <end position="411"/>
    </location>
</feature>
<keyword evidence="20" id="KW-1185">Reference proteome</keyword>
<evidence type="ECO:0000256" key="12">
    <source>
        <dbReference type="ARBA" id="ARBA00023264"/>
    </source>
</evidence>
<dbReference type="OrthoDB" id="286734at2759"/>
<reference evidence="19" key="1">
    <citation type="submission" date="2013-04" db="EMBL/GenBank/DDBJ databases">
        <title>The Genome Sequence of Fonticula alba ATCC 38817.</title>
        <authorList>
            <consortium name="The Broad Institute Genomics Platform"/>
            <person name="Russ C."/>
            <person name="Cuomo C."/>
            <person name="Burger G."/>
            <person name="Gray M.W."/>
            <person name="Holland P.W.H."/>
            <person name="King N."/>
            <person name="Lang F.B.F."/>
            <person name="Roger A.J."/>
            <person name="Ruiz-Trillo I."/>
            <person name="Brown M."/>
            <person name="Walker B."/>
            <person name="Young S."/>
            <person name="Zeng Q."/>
            <person name="Gargeya S."/>
            <person name="Fitzgerald M."/>
            <person name="Haas B."/>
            <person name="Abouelleil A."/>
            <person name="Allen A.W."/>
            <person name="Alvarado L."/>
            <person name="Arachchi H.M."/>
            <person name="Berlin A.M."/>
            <person name="Chapman S.B."/>
            <person name="Gainer-Dewar J."/>
            <person name="Goldberg J."/>
            <person name="Griggs A."/>
            <person name="Gujja S."/>
            <person name="Hansen M."/>
            <person name="Howarth C."/>
            <person name="Imamovic A."/>
            <person name="Ireland A."/>
            <person name="Larimer J."/>
            <person name="McCowan C."/>
            <person name="Murphy C."/>
            <person name="Pearson M."/>
            <person name="Poon T.W."/>
            <person name="Priest M."/>
            <person name="Roberts A."/>
            <person name="Saif S."/>
            <person name="Shea T."/>
            <person name="Sisk P."/>
            <person name="Sykes S."/>
            <person name="Wortman J."/>
            <person name="Nusbaum C."/>
            <person name="Birren B."/>
        </authorList>
    </citation>
    <scope>NUCLEOTIDE SEQUENCE [LARGE SCALE GENOMIC DNA]</scope>
    <source>
        <strain evidence="19">ATCC 38817</strain>
    </source>
</reference>
<evidence type="ECO:0000256" key="1">
    <source>
        <dbReference type="ARBA" id="ARBA00004141"/>
    </source>
</evidence>
<keyword evidence="7" id="KW-0256">Endoplasmic reticulum</keyword>